<name>G0AGW6_COLFT</name>
<organism evidence="3 4">
    <name type="scientific">Collimonas fungivorans (strain Ter331)</name>
    <dbReference type="NCBI Taxonomy" id="1005048"/>
    <lineage>
        <taxon>Bacteria</taxon>
        <taxon>Pseudomonadati</taxon>
        <taxon>Pseudomonadota</taxon>
        <taxon>Betaproteobacteria</taxon>
        <taxon>Burkholderiales</taxon>
        <taxon>Oxalobacteraceae</taxon>
        <taxon>Collimonas</taxon>
    </lineage>
</organism>
<reference evidence="3 4" key="5">
    <citation type="journal article" date="2011" name="ISME J.">
        <title>Dual transcriptional profiling of a bacterial/fungal confrontation: Collimonas fungivorans versus Aspergillus niger.</title>
        <authorList>
            <person name="Mela F."/>
            <person name="Fritsche K."/>
            <person name="de Boer W."/>
            <person name="van Veen J.A."/>
            <person name="de Graaff L.H."/>
            <person name="van den Berg M."/>
            <person name="Leveau J.H."/>
        </authorList>
    </citation>
    <scope>NUCLEOTIDE SEQUENCE [LARGE SCALE GENOMIC DNA]</scope>
    <source>
        <strain evidence="3 4">Ter331</strain>
    </source>
</reference>
<protein>
    <recommendedName>
        <fullName evidence="5">Neisseria meningitidis TspB family protein</fullName>
    </recommendedName>
</protein>
<dbReference type="EMBL" id="CP002745">
    <property type="protein sequence ID" value="AEK61971.1"/>
    <property type="molecule type" value="Genomic_DNA"/>
</dbReference>
<dbReference type="STRING" id="1005048.CFU_2141"/>
<reference evidence="3 4" key="3">
    <citation type="journal article" date="2008" name="FEMS Microbiol. Ecol.">
        <title>Identification and characterization of genes underlying chitinolysis in Collimonas fungivorans Ter331.</title>
        <authorList>
            <person name="Fritsche K."/>
            <person name="de Boer W."/>
            <person name="Gerards S."/>
            <person name="van den Berg M."/>
            <person name="van Veen J.A."/>
            <person name="Leveau J.H."/>
        </authorList>
    </citation>
    <scope>NUCLEOTIDE SEQUENCE [LARGE SCALE GENOMIC DNA]</scope>
    <source>
        <strain evidence="3 4">Ter331</strain>
    </source>
</reference>
<evidence type="ECO:0000256" key="2">
    <source>
        <dbReference type="SAM" id="SignalP"/>
    </source>
</evidence>
<feature type="compositionally biased region" description="Low complexity" evidence="1">
    <location>
        <begin position="246"/>
        <end position="293"/>
    </location>
</feature>
<dbReference type="HOGENOM" id="CLU_610741_0_0_4"/>
<reference evidence="3 4" key="4">
    <citation type="journal article" date="2010" name="Environ. Microbiol.">
        <title>The bacterial genus Collimonas: mycophagy, weathering and other adaptive solutions to life in oligotrophic soil environments.</title>
        <authorList>
            <person name="Leveau J.H."/>
            <person name="Uroz S."/>
            <person name="de Boer W."/>
        </authorList>
    </citation>
    <scope>NUCLEOTIDE SEQUENCE [LARGE SCALE GENOMIC DNA]</scope>
    <source>
        <strain evidence="3 4">Ter331</strain>
    </source>
</reference>
<feature type="region of interest" description="Disordered" evidence="1">
    <location>
        <begin position="185"/>
        <end position="331"/>
    </location>
</feature>
<reference evidence="4" key="6">
    <citation type="submission" date="2011-05" db="EMBL/GenBank/DDBJ databases">
        <title>Complete sequence of Collimonas fungivorans Ter331.</title>
        <authorList>
            <person name="Leveau J.H."/>
        </authorList>
    </citation>
    <scope>NUCLEOTIDE SEQUENCE [LARGE SCALE GENOMIC DNA]</scope>
    <source>
        <strain evidence="4">Ter331</strain>
    </source>
</reference>
<reference evidence="3 4" key="2">
    <citation type="journal article" date="2006" name="J. Microbiol. Methods">
        <title>Genomic flank-sequencing of plasposon insertion sites for rapid identification of functional genes.</title>
        <authorList>
            <person name="Leveau J.H."/>
            <person name="Gerards S."/>
            <person name="Fritsche K."/>
            <person name="Zondag G."/>
            <person name="van Veen J.A."/>
        </authorList>
    </citation>
    <scope>NUCLEOTIDE SEQUENCE [LARGE SCALE GENOMIC DNA]</scope>
    <source>
        <strain evidence="3 4">Ter331</strain>
    </source>
</reference>
<evidence type="ECO:0000313" key="4">
    <source>
        <dbReference type="Proteomes" id="UP000008392"/>
    </source>
</evidence>
<feature type="chain" id="PRO_5003396735" description="Neisseria meningitidis TspB family protein" evidence="2">
    <location>
        <begin position="28"/>
        <end position="481"/>
    </location>
</feature>
<evidence type="ECO:0008006" key="5">
    <source>
        <dbReference type="Google" id="ProtNLM"/>
    </source>
</evidence>
<reference evidence="3 4" key="1">
    <citation type="journal article" date="2004" name="Environ. Microbiol.">
        <title>Phylogeny-function analysis of (meta)genomic libraries: screening for expression of ribosomal RNA genes by large-insert library fluorescent in situ hybridization (LIL-FISH).</title>
        <authorList>
            <person name="Leveau J.H."/>
            <person name="Gerards S."/>
            <person name="de Boer W."/>
            <person name="van Veen J.A."/>
        </authorList>
    </citation>
    <scope>NUCLEOTIDE SEQUENCE [LARGE SCALE GENOMIC DNA]</scope>
    <source>
        <strain evidence="3 4">Ter331</strain>
    </source>
</reference>
<gene>
    <name evidence="3" type="ordered locus">CFU_2141</name>
</gene>
<feature type="compositionally biased region" description="Polar residues" evidence="1">
    <location>
        <begin position="299"/>
        <end position="309"/>
    </location>
</feature>
<dbReference type="AlphaFoldDB" id="G0AGW6"/>
<evidence type="ECO:0000256" key="1">
    <source>
        <dbReference type="SAM" id="MobiDB-lite"/>
    </source>
</evidence>
<keyword evidence="2" id="KW-0732">Signal</keyword>
<feature type="signal peptide" evidence="2">
    <location>
        <begin position="1"/>
        <end position="27"/>
    </location>
</feature>
<sequence>MNIFLLRALSRFCIIVMLLCFYNFAHASYSWTGSTSGGSSNGLYPDAVTACQSYAQPTLMTNFVMTVNTGNTRSCTWVERGTTYGASTGLVAGSVCTAPNVVDSKGACGPPVQTQCYSDPAGSHHDALFAGTGKKANVWPKKINGCDINITGLDDDCQGQPTSVAGVFNWYCGYEYNYGGTGSYAPDTPGPTAPKPVVPTTEPAKSDQPMTAPSPNPDNSCPAGTSNIGSDSAGTAMCSGNGTGSGNTKNTTTNAPPVTTNNSDGSTTTTNSSTSGNKDGSSTTITTTCTVSSAGGKSCTVSGSTSNNADGAPGKSDGKDATNSDPPGDDFCAKHPELNVCSNSQVGGTGCNGATSNTTISGDAIQGAILRKMRDDTCANLVASASKDLGNKLLGGADPMQSQIDQTKAGDIVDLSQDKLDQSGFLGGGLCLSDRNLSFAGHDVPIHLSAVCQNLLPLRYVIVSCALLVAYLIVSKSILQG</sequence>
<dbReference type="KEGG" id="cfu:CFU_2141"/>
<evidence type="ECO:0000313" key="3">
    <source>
        <dbReference type="EMBL" id="AEK61971.1"/>
    </source>
</evidence>
<dbReference type="RefSeq" id="WP_014006124.1">
    <property type="nucleotide sequence ID" value="NC_015856.1"/>
</dbReference>
<dbReference type="Proteomes" id="UP000008392">
    <property type="component" value="Chromosome"/>
</dbReference>
<keyword evidence="4" id="KW-1185">Reference proteome</keyword>
<feature type="compositionally biased region" description="Polar residues" evidence="1">
    <location>
        <begin position="208"/>
        <end position="233"/>
    </location>
</feature>
<proteinExistence type="predicted"/>
<accession>G0AGW6</accession>
<feature type="compositionally biased region" description="Pro residues" evidence="1">
    <location>
        <begin position="188"/>
        <end position="197"/>
    </location>
</feature>